<reference evidence="6" key="1">
    <citation type="journal article" date="2016" name="Front. Microbiol.">
        <title>Molecular Keys to the Janthinobacterium and Duganella spp. Interaction with the Plant Pathogen Fusarium graminearum.</title>
        <authorList>
            <person name="Haack F.S."/>
            <person name="Poehlein A."/>
            <person name="Kroger C."/>
            <person name="Voigt C.A."/>
            <person name="Piepenbring M."/>
            <person name="Bode H.B."/>
            <person name="Daniel R."/>
            <person name="Schafer W."/>
            <person name="Streit W.R."/>
        </authorList>
    </citation>
    <scope>NUCLEOTIDE SEQUENCE [LARGE SCALE GENOMIC DNA]</scope>
    <source>
        <strain evidence="6">T54</strain>
    </source>
</reference>
<dbReference type="SUPFAM" id="SSF56925">
    <property type="entry name" value="OMPA-like"/>
    <property type="match status" value="1"/>
</dbReference>
<dbReference type="Pfam" id="PF13505">
    <property type="entry name" value="OMP_b-brl"/>
    <property type="match status" value="1"/>
</dbReference>
<dbReference type="GO" id="GO:0009279">
    <property type="term" value="C:cell outer membrane"/>
    <property type="evidence" value="ECO:0007669"/>
    <property type="project" value="UniProtKB-SubCell"/>
</dbReference>
<keyword evidence="2 3" id="KW-0732">Signal</keyword>
<proteinExistence type="predicted"/>
<dbReference type="AlphaFoldDB" id="A0A1E7X739"/>
<evidence type="ECO:0000256" key="2">
    <source>
        <dbReference type="ARBA" id="ARBA00022729"/>
    </source>
</evidence>
<dbReference type="PATRIC" id="fig|762836.4.peg.404"/>
<name>A0A1E7X739_9BURK</name>
<feature type="signal peptide" evidence="3">
    <location>
        <begin position="1"/>
        <end position="20"/>
    </location>
</feature>
<protein>
    <submittedName>
        <fullName evidence="5">Outer membrane protein A</fullName>
    </submittedName>
</protein>
<sequence>MRRFILALAALAAAPAITTAAPFEPGVYLAVDTGGASSSSKYAADGDDLSFGGKVGYQYTRNFGFDVYARSLSFISNSGVFSERGLYPDQTVGIAAQGTMPVSERFSLFGRAGIGRTSLKGNRSGMSDKEETDGLVGVGVSYQFNRQWSINVEGSYLTKTEVKLYSFGGRFQF</sequence>
<dbReference type="Gene3D" id="2.40.160.20">
    <property type="match status" value="1"/>
</dbReference>
<keyword evidence="6" id="KW-1185">Reference proteome</keyword>
<evidence type="ECO:0000256" key="1">
    <source>
        <dbReference type="ARBA" id="ARBA00004442"/>
    </source>
</evidence>
<dbReference type="EMBL" id="LROM01000028">
    <property type="protein sequence ID" value="OFA08909.1"/>
    <property type="molecule type" value="Genomic_DNA"/>
</dbReference>
<evidence type="ECO:0000256" key="3">
    <source>
        <dbReference type="SAM" id="SignalP"/>
    </source>
</evidence>
<organism evidence="5 6">
    <name type="scientific">Duganella phyllosphaerae</name>
    <dbReference type="NCBI Taxonomy" id="762836"/>
    <lineage>
        <taxon>Bacteria</taxon>
        <taxon>Pseudomonadati</taxon>
        <taxon>Pseudomonadota</taxon>
        <taxon>Betaproteobacteria</taxon>
        <taxon>Burkholderiales</taxon>
        <taxon>Oxalobacteraceae</taxon>
        <taxon>Telluria group</taxon>
        <taxon>Duganella</taxon>
    </lineage>
</organism>
<dbReference type="Proteomes" id="UP000175989">
    <property type="component" value="Unassembled WGS sequence"/>
</dbReference>
<dbReference type="RefSeq" id="WP_070246008.1">
    <property type="nucleotide sequence ID" value="NZ_LROM01000028.1"/>
</dbReference>
<dbReference type="InterPro" id="IPR011250">
    <property type="entry name" value="OMP/PagP_B-barrel"/>
</dbReference>
<accession>A0A1E7X739</accession>
<evidence type="ECO:0000313" key="5">
    <source>
        <dbReference type="EMBL" id="OFA08909.1"/>
    </source>
</evidence>
<dbReference type="OrthoDB" id="8757719at2"/>
<feature type="domain" description="Outer membrane protein beta-barrel" evidence="4">
    <location>
        <begin position="6"/>
        <end position="160"/>
    </location>
</feature>
<dbReference type="InterPro" id="IPR027385">
    <property type="entry name" value="Beta-barrel_OMP"/>
</dbReference>
<evidence type="ECO:0000259" key="4">
    <source>
        <dbReference type="Pfam" id="PF13505"/>
    </source>
</evidence>
<comment type="subcellular location">
    <subcellularLocation>
        <location evidence="1">Cell outer membrane</location>
    </subcellularLocation>
</comment>
<feature type="chain" id="PRO_5009208463" evidence="3">
    <location>
        <begin position="21"/>
        <end position="173"/>
    </location>
</feature>
<comment type="caution">
    <text evidence="5">The sequence shown here is derived from an EMBL/GenBank/DDBJ whole genome shotgun (WGS) entry which is preliminary data.</text>
</comment>
<gene>
    <name evidence="5" type="ORF">DUPY_03800</name>
</gene>
<evidence type="ECO:0000313" key="6">
    <source>
        <dbReference type="Proteomes" id="UP000175989"/>
    </source>
</evidence>